<dbReference type="RefSeq" id="WP_169657487.1">
    <property type="nucleotide sequence ID" value="NZ_JABANE010000037.1"/>
</dbReference>
<feature type="compositionally biased region" description="Basic and acidic residues" evidence="1">
    <location>
        <begin position="318"/>
        <end position="330"/>
    </location>
</feature>
<feature type="compositionally biased region" description="Polar residues" evidence="1">
    <location>
        <begin position="394"/>
        <end position="421"/>
    </location>
</feature>
<comment type="caution">
    <text evidence="3">The sequence shown here is derived from an EMBL/GenBank/DDBJ whole genome shotgun (WGS) entry which is preliminary data.</text>
</comment>
<feature type="region of interest" description="Disordered" evidence="1">
    <location>
        <begin position="205"/>
        <end position="448"/>
    </location>
</feature>
<evidence type="ECO:0000256" key="2">
    <source>
        <dbReference type="SAM" id="SignalP"/>
    </source>
</evidence>
<feature type="compositionally biased region" description="Polar residues" evidence="1">
    <location>
        <begin position="242"/>
        <end position="252"/>
    </location>
</feature>
<sequence length="448" mass="51477">MNLTDLKILILSLFLSIPFLVKAQDVTTVTATDDEISQNLDLEVVAAVFGESKDLEDFEKKLNDPEKQISNLDLNEDGEVDYLRVVDTSKKNTHVVTIQAVIGKDQYQDVAVIDVVKDEKGETQVQVVGDVYMYGSNYIVEPVYVHQPVIYVWFWGPYYHPWRSPFYWGYYPPYYRPWRPYPVPYYRNNVRVNINIHHKHKYRHTTVRRSKYAVKMQKQARRRDYAKQYPNKSFEKRHKDLSNASQLKQKPATSDVKSKPQNKPATKPSTKPEQGVSKDKRPSNSKEASKPSNDKFVKPTQPSLKDKQTGQVSTGQKVNKDWKTASDRSGNKSNVKNNKVSVPTQRPSNNKSNTRQSTPSNKSNYNKQNKTRENNSYNKSNFNKSNSNTKQNKTRPATTSPSNNMNKSYNRPQTRPSTVKPATTRPSNYNRSASPSPSRSVSPSRSRR</sequence>
<feature type="chain" id="PRO_5030862520" description="DUF3300 domain-containing protein" evidence="2">
    <location>
        <begin position="24"/>
        <end position="448"/>
    </location>
</feature>
<evidence type="ECO:0000313" key="3">
    <source>
        <dbReference type="EMBL" id="NME69202.1"/>
    </source>
</evidence>
<dbReference type="Proteomes" id="UP000576082">
    <property type="component" value="Unassembled WGS sequence"/>
</dbReference>
<feature type="compositionally biased region" description="Low complexity" evidence="1">
    <location>
        <begin position="374"/>
        <end position="391"/>
    </location>
</feature>
<protein>
    <recommendedName>
        <fullName evidence="5">DUF3300 domain-containing protein</fullName>
    </recommendedName>
</protein>
<feature type="compositionally biased region" description="Polar residues" evidence="1">
    <location>
        <begin position="259"/>
        <end position="272"/>
    </location>
</feature>
<keyword evidence="4" id="KW-1185">Reference proteome</keyword>
<name>A0A7X9RV02_9BACT</name>
<gene>
    <name evidence="3" type="ORF">HHU12_14595</name>
</gene>
<evidence type="ECO:0000313" key="4">
    <source>
        <dbReference type="Proteomes" id="UP000576082"/>
    </source>
</evidence>
<proteinExistence type="predicted"/>
<feature type="signal peptide" evidence="2">
    <location>
        <begin position="1"/>
        <end position="23"/>
    </location>
</feature>
<dbReference type="EMBL" id="JABANE010000037">
    <property type="protein sequence ID" value="NME69202.1"/>
    <property type="molecule type" value="Genomic_DNA"/>
</dbReference>
<evidence type="ECO:0000256" key="1">
    <source>
        <dbReference type="SAM" id="MobiDB-lite"/>
    </source>
</evidence>
<keyword evidence="2" id="KW-0732">Signal</keyword>
<dbReference type="AlphaFoldDB" id="A0A7X9RV02"/>
<reference evidence="3 4" key="1">
    <citation type="submission" date="2020-04" db="EMBL/GenBank/DDBJ databases">
        <title>Flammeovirga sp. SR4, a novel species isolated from seawater.</title>
        <authorList>
            <person name="Wang X."/>
        </authorList>
    </citation>
    <scope>NUCLEOTIDE SEQUENCE [LARGE SCALE GENOMIC DNA]</scope>
    <source>
        <strain evidence="3 4">ATCC 23126</strain>
    </source>
</reference>
<accession>A0A7X9RV02</accession>
<feature type="compositionally biased region" description="Polar residues" evidence="1">
    <location>
        <begin position="343"/>
        <end position="368"/>
    </location>
</feature>
<organism evidence="3 4">
    <name type="scientific">Flammeovirga aprica JL-4</name>
    <dbReference type="NCBI Taxonomy" id="694437"/>
    <lineage>
        <taxon>Bacteria</taxon>
        <taxon>Pseudomonadati</taxon>
        <taxon>Bacteroidota</taxon>
        <taxon>Cytophagia</taxon>
        <taxon>Cytophagales</taxon>
        <taxon>Flammeovirgaceae</taxon>
        <taxon>Flammeovirga</taxon>
    </lineage>
</organism>
<evidence type="ECO:0008006" key="5">
    <source>
        <dbReference type="Google" id="ProtNLM"/>
    </source>
</evidence>
<feature type="compositionally biased region" description="Low complexity" evidence="1">
    <location>
        <begin position="331"/>
        <end position="342"/>
    </location>
</feature>
<feature type="compositionally biased region" description="Basic and acidic residues" evidence="1">
    <location>
        <begin position="276"/>
        <end position="297"/>
    </location>
</feature>
<feature type="compositionally biased region" description="Low complexity" evidence="1">
    <location>
        <begin position="425"/>
        <end position="448"/>
    </location>
</feature>